<name>A0A6G8AYW0_9LACO</name>
<evidence type="ECO:0000256" key="2">
    <source>
        <dbReference type="ARBA" id="ARBA00022692"/>
    </source>
</evidence>
<dbReference type="GO" id="GO:0140359">
    <property type="term" value="F:ABC-type transporter activity"/>
    <property type="evidence" value="ECO:0007669"/>
    <property type="project" value="InterPro"/>
</dbReference>
<feature type="domain" description="ABC-2 type transporter transmembrane" evidence="6">
    <location>
        <begin position="20"/>
        <end position="161"/>
    </location>
</feature>
<reference evidence="7 8" key="1">
    <citation type="submission" date="2020-03" db="EMBL/GenBank/DDBJ databases">
        <title>Weissella sp. nov., isolated from Cybister lewisianus.</title>
        <authorList>
            <person name="Hyun D.-W."/>
            <person name="Bae J.-W."/>
        </authorList>
    </citation>
    <scope>NUCLEOTIDE SEQUENCE [LARGE SCALE GENOMIC DNA]</scope>
    <source>
        <strain evidence="7 8">HDW19</strain>
    </source>
</reference>
<dbReference type="KEGG" id="wco:G7084_02435"/>
<dbReference type="InterPro" id="IPR017501">
    <property type="entry name" value="Phage_infect_YhgE_C"/>
</dbReference>
<dbReference type="InterPro" id="IPR013525">
    <property type="entry name" value="ABC2_TM"/>
</dbReference>
<dbReference type="GO" id="GO:0016020">
    <property type="term" value="C:membrane"/>
    <property type="evidence" value="ECO:0007669"/>
    <property type="project" value="UniProtKB-SubCell"/>
</dbReference>
<evidence type="ECO:0000313" key="7">
    <source>
        <dbReference type="EMBL" id="QIL50281.1"/>
    </source>
</evidence>
<dbReference type="PANTHER" id="PTHR43077:SF5">
    <property type="entry name" value="PHAGE INFECTION PROTEIN"/>
    <property type="match status" value="1"/>
</dbReference>
<sequence>MKMIKNEFKFIFANRLIRISLIAIMFIPFLYSVFFLRSVWNPYGSTGNLPIAVVNEDEPVTYQGQNMHAGADMVKQLKNNHQLGWRFVSKEQADQGVKEQKYYTVVTLPKDFSANAATVLDAHPKKMEIKYKTNDSLNYIATVVSDTGAAQLNSQVKEAVTTAYTKVMFDQVMEAGKGFKDAATGAQKLNDGSIALSDGLNVYTGGVAQVNDGIMTMKLGVSPLASGVNQLTGGSSTLNNGLQTLNSKTGALAGGASQLAGGASQLNAGLQTLNGKTGELAGGASQLAGGAGQLNSGLSEYTKGVSNLNGGLNQLNANNSDLNSGAKELSDGSNKLQAGSQQLDDGLKQIQGELNAVPFDHSLGEVQFMQDKLNELTPLLANLDKTLSGLVAISVMATPSSTYISDVEQAMADAGNPLTAEQKTAFESASKKSYQAYGTAVGNNIKTGVETQMNSKISSADLTRMQTNLDQTKELLTKVQTLSQKFNAPKGLVAGMDELNNGLKTAVNGSATLQAGLAKYTGGVSEATKGSAKLTANNGQLTSGSQQLADGTKKLNAQVPQLMSGVSQLANGSQQLATGTSQLNAQVPQLTSGVSQLAAGSNILYGGLSQLQAQIPTLTSGVDQLALGTSQLADNSDALLDGANQLKDGNGTLASALQAGADKAGGIKITDRNIKQFVSPAKLSHSKYSSVPNYGYALAPYVLSLALFVGAIVFNFAFPIRKVSTPGQSATAWFFSKVTIGTIMAIAMAVIEPLLMMLAGLKAEHPVQMFMVTIIFSLTSMAIVMFLSMVFDNPGRFLAMVLLMLQLGGSGGTFPMEMTSNFYNVIHPFLPMTYSILGLRQAMTSGLGVGQVWHSIGILCIFMVISVLLLWLGMYFLQKHGKAGKSQLDNNQALQAVEK</sequence>
<dbReference type="Gene3D" id="1.10.287.950">
    <property type="entry name" value="Methyl-accepting chemotaxis protein"/>
    <property type="match status" value="2"/>
</dbReference>
<keyword evidence="8" id="KW-1185">Reference proteome</keyword>
<dbReference type="NCBIfam" id="TIGR03057">
    <property type="entry name" value="xxxLxxG_by_4"/>
    <property type="match status" value="6"/>
</dbReference>
<organism evidence="7 8">
    <name type="scientific">Weissella coleopterorum</name>
    <dbReference type="NCBI Taxonomy" id="2714949"/>
    <lineage>
        <taxon>Bacteria</taxon>
        <taxon>Bacillati</taxon>
        <taxon>Bacillota</taxon>
        <taxon>Bacilli</taxon>
        <taxon>Lactobacillales</taxon>
        <taxon>Lactobacillaceae</taxon>
        <taxon>Weissella</taxon>
    </lineage>
</organism>
<dbReference type="InterPro" id="IPR017500">
    <property type="entry name" value="Phage_infect_YhgE_N"/>
</dbReference>
<dbReference type="RefSeq" id="WP_166009733.1">
    <property type="nucleotide sequence ID" value="NZ_CP049888.1"/>
</dbReference>
<evidence type="ECO:0000256" key="5">
    <source>
        <dbReference type="SAM" id="Phobius"/>
    </source>
</evidence>
<evidence type="ECO:0000313" key="8">
    <source>
        <dbReference type="Proteomes" id="UP000500741"/>
    </source>
</evidence>
<accession>A0A6G8AYW0</accession>
<dbReference type="Proteomes" id="UP000500741">
    <property type="component" value="Chromosome"/>
</dbReference>
<proteinExistence type="predicted"/>
<dbReference type="NCBIfam" id="TIGR03061">
    <property type="entry name" value="pip_yhgE_Nterm"/>
    <property type="match status" value="1"/>
</dbReference>
<evidence type="ECO:0000256" key="1">
    <source>
        <dbReference type="ARBA" id="ARBA00004141"/>
    </source>
</evidence>
<feature type="domain" description="ABC-2 type transporter transmembrane" evidence="6">
    <location>
        <begin position="613"/>
        <end position="872"/>
    </location>
</feature>
<feature type="transmembrane region" description="Helical" evidence="5">
    <location>
        <begin position="21"/>
        <end position="40"/>
    </location>
</feature>
<evidence type="ECO:0000256" key="3">
    <source>
        <dbReference type="ARBA" id="ARBA00022989"/>
    </source>
</evidence>
<feature type="transmembrane region" description="Helical" evidence="5">
    <location>
        <begin position="767"/>
        <end position="790"/>
    </location>
</feature>
<evidence type="ECO:0000259" key="6">
    <source>
        <dbReference type="Pfam" id="PF12698"/>
    </source>
</evidence>
<gene>
    <name evidence="7" type="ORF">G7084_02435</name>
</gene>
<feature type="transmembrane region" description="Helical" evidence="5">
    <location>
        <begin position="738"/>
        <end position="761"/>
    </location>
</feature>
<dbReference type="NCBIfam" id="TIGR03062">
    <property type="entry name" value="pip_yhgE_Cterm"/>
    <property type="match status" value="1"/>
</dbReference>
<feature type="transmembrane region" description="Helical" evidence="5">
    <location>
        <begin position="852"/>
        <end position="877"/>
    </location>
</feature>
<evidence type="ECO:0000256" key="4">
    <source>
        <dbReference type="ARBA" id="ARBA00023136"/>
    </source>
</evidence>
<feature type="transmembrane region" description="Helical" evidence="5">
    <location>
        <begin position="797"/>
        <end position="816"/>
    </location>
</feature>
<protein>
    <submittedName>
        <fullName evidence="7">YhgE/Pip domain-containing protein</fullName>
    </submittedName>
</protein>
<comment type="subcellular location">
    <subcellularLocation>
        <location evidence="1">Membrane</location>
        <topology evidence="1">Multi-pass membrane protein</topology>
    </subcellularLocation>
</comment>
<dbReference type="Pfam" id="PF12698">
    <property type="entry name" value="ABC2_membrane_3"/>
    <property type="match status" value="2"/>
</dbReference>
<dbReference type="Gene3D" id="3.40.1710.10">
    <property type="entry name" value="abc type-2 transporter like domain"/>
    <property type="match status" value="1"/>
</dbReference>
<dbReference type="PANTHER" id="PTHR43077">
    <property type="entry name" value="TRANSPORT PERMEASE YVFS-RELATED"/>
    <property type="match status" value="1"/>
</dbReference>
<keyword evidence="4 5" id="KW-0472">Membrane</keyword>
<dbReference type="InterPro" id="IPR023908">
    <property type="entry name" value="xxxLxxG_rpt"/>
</dbReference>
<keyword evidence="2 5" id="KW-0812">Transmembrane</keyword>
<dbReference type="EMBL" id="CP049888">
    <property type="protein sequence ID" value="QIL50281.1"/>
    <property type="molecule type" value="Genomic_DNA"/>
</dbReference>
<feature type="transmembrane region" description="Helical" evidence="5">
    <location>
        <begin position="694"/>
        <end position="718"/>
    </location>
</feature>
<dbReference type="InterPro" id="IPR051328">
    <property type="entry name" value="T7SS_ABC-Transporter"/>
</dbReference>
<keyword evidence="3 5" id="KW-1133">Transmembrane helix</keyword>
<dbReference type="AlphaFoldDB" id="A0A6G8AYW0"/>